<protein>
    <submittedName>
        <fullName evidence="2">Uncharacterized protein</fullName>
    </submittedName>
</protein>
<reference evidence="2" key="1">
    <citation type="submission" date="2022-03" db="EMBL/GenBank/DDBJ databases">
        <authorList>
            <person name="Martin H S."/>
        </authorList>
    </citation>
    <scope>NUCLEOTIDE SEQUENCE</scope>
</reference>
<organism evidence="2 3">
    <name type="scientific">Iphiclides podalirius</name>
    <name type="common">scarce swallowtail</name>
    <dbReference type="NCBI Taxonomy" id="110791"/>
    <lineage>
        <taxon>Eukaryota</taxon>
        <taxon>Metazoa</taxon>
        <taxon>Ecdysozoa</taxon>
        <taxon>Arthropoda</taxon>
        <taxon>Hexapoda</taxon>
        <taxon>Insecta</taxon>
        <taxon>Pterygota</taxon>
        <taxon>Neoptera</taxon>
        <taxon>Endopterygota</taxon>
        <taxon>Lepidoptera</taxon>
        <taxon>Glossata</taxon>
        <taxon>Ditrysia</taxon>
        <taxon>Papilionoidea</taxon>
        <taxon>Papilionidae</taxon>
        <taxon>Papilioninae</taxon>
        <taxon>Iphiclides</taxon>
    </lineage>
</organism>
<feature type="region of interest" description="Disordered" evidence="1">
    <location>
        <begin position="1"/>
        <end position="20"/>
    </location>
</feature>
<accession>A0ABN8IWI9</accession>
<evidence type="ECO:0000313" key="2">
    <source>
        <dbReference type="EMBL" id="CAH2066107.1"/>
    </source>
</evidence>
<feature type="compositionally biased region" description="Basic and acidic residues" evidence="1">
    <location>
        <begin position="1"/>
        <end position="13"/>
    </location>
</feature>
<gene>
    <name evidence="2" type="ORF">IPOD504_LOCUS13282</name>
</gene>
<keyword evidence="3" id="KW-1185">Reference proteome</keyword>
<evidence type="ECO:0000256" key="1">
    <source>
        <dbReference type="SAM" id="MobiDB-lite"/>
    </source>
</evidence>
<evidence type="ECO:0000313" key="3">
    <source>
        <dbReference type="Proteomes" id="UP000837857"/>
    </source>
</evidence>
<name>A0ABN8IWI9_9NEOP</name>
<dbReference type="Proteomes" id="UP000837857">
    <property type="component" value="Chromosome 4"/>
</dbReference>
<dbReference type="EMBL" id="OW152816">
    <property type="protein sequence ID" value="CAH2066107.1"/>
    <property type="molecule type" value="Genomic_DNA"/>
</dbReference>
<feature type="non-terminal residue" evidence="2">
    <location>
        <position position="113"/>
    </location>
</feature>
<proteinExistence type="predicted"/>
<feature type="region of interest" description="Disordered" evidence="1">
    <location>
        <begin position="80"/>
        <end position="113"/>
    </location>
</feature>
<sequence length="113" mass="12735">MTDKDWSRQEPRAQTKRSKSWFDSDLRVERGTVCNSAHCSPVNYGIPTMTYVARPAFGVNIESIIAKCCYDIATGDKRRPTVASERTPAFPARHARLPSARRGGPLDTIRRVR</sequence>